<protein>
    <recommendedName>
        <fullName evidence="3">Glycosyltransferase RgtA/B/C/D-like domain-containing protein</fullName>
    </recommendedName>
</protein>
<name>A0A6J4N991_9CHLR</name>
<sequence length="501" mass="55739">MNGRSARPLAATQRSNTLVAMTIRLDHIWLALVPLMVALKVLLTPIAPYDFWWHLAYGREIVRSGAVPALDIFSYTRAGAPYFDQPWLAQVMMYAGYQNIGAIGLQIVQASIVAGAYSMLIVLLRRFGASTRVAVVAALLAAITAYDNWQVRPQTYVLPLWIVAIAGVEHWRRTGRTPWLLVPLVILWANLHGTFTLPIVLGALFIAAESWATLRGTGQRSRVELLRFGTMLLAAALATMLNPHGPAIWWYVGSLLGNRAVSELVTEWAPPRLGTPEGTIFFVILAVAFIAVMLRRRQVPLAAWLALAAWTALAWSAGRNIIWLGPLAATLIAPLWPARRSISRSESTTLNALLLVVLLLPLALVLPPLRNALPPRLSAVLDPETPIEAVAQMERLQVQPQRLFHDNGFGSYLTWSAPEQRVFIDPRIEHYPLEQWYDYVGLGNGEQIEAISGRYQFDGFLLHPTHQRALLAALRQDRAWHVTIDTPTAVLLQPIAQERKH</sequence>
<reference evidence="2" key="1">
    <citation type="submission" date="2020-02" db="EMBL/GenBank/DDBJ databases">
        <authorList>
            <person name="Meier V. D."/>
        </authorList>
    </citation>
    <scope>NUCLEOTIDE SEQUENCE</scope>
    <source>
        <strain evidence="2">AVDCRST_MAG93</strain>
    </source>
</reference>
<keyword evidence="1" id="KW-1133">Transmembrane helix</keyword>
<evidence type="ECO:0000313" key="2">
    <source>
        <dbReference type="EMBL" id="CAA9381483.1"/>
    </source>
</evidence>
<feature type="transmembrane region" description="Helical" evidence="1">
    <location>
        <begin position="350"/>
        <end position="369"/>
    </location>
</feature>
<feature type="transmembrane region" description="Helical" evidence="1">
    <location>
        <begin position="273"/>
        <end position="292"/>
    </location>
</feature>
<feature type="transmembrane region" description="Helical" evidence="1">
    <location>
        <begin position="321"/>
        <end position="338"/>
    </location>
</feature>
<dbReference type="AlphaFoldDB" id="A0A6J4N991"/>
<feature type="transmembrane region" description="Helical" evidence="1">
    <location>
        <begin position="228"/>
        <end position="253"/>
    </location>
</feature>
<proteinExistence type="predicted"/>
<feature type="transmembrane region" description="Helical" evidence="1">
    <location>
        <begin position="180"/>
        <end position="207"/>
    </location>
</feature>
<dbReference type="EMBL" id="CADCTR010003086">
    <property type="protein sequence ID" value="CAA9381483.1"/>
    <property type="molecule type" value="Genomic_DNA"/>
</dbReference>
<keyword evidence="1" id="KW-0812">Transmembrane</keyword>
<feature type="transmembrane region" description="Helical" evidence="1">
    <location>
        <begin position="299"/>
        <end position="315"/>
    </location>
</feature>
<accession>A0A6J4N991</accession>
<feature type="transmembrane region" description="Helical" evidence="1">
    <location>
        <begin position="131"/>
        <end position="149"/>
    </location>
</feature>
<feature type="transmembrane region" description="Helical" evidence="1">
    <location>
        <begin position="28"/>
        <end position="47"/>
    </location>
</feature>
<feature type="transmembrane region" description="Helical" evidence="1">
    <location>
        <begin position="100"/>
        <end position="124"/>
    </location>
</feature>
<gene>
    <name evidence="2" type="ORF">AVDCRST_MAG93-9206</name>
</gene>
<organism evidence="2">
    <name type="scientific">uncultured Chloroflexia bacterium</name>
    <dbReference type="NCBI Taxonomy" id="1672391"/>
    <lineage>
        <taxon>Bacteria</taxon>
        <taxon>Bacillati</taxon>
        <taxon>Chloroflexota</taxon>
        <taxon>Chloroflexia</taxon>
        <taxon>environmental samples</taxon>
    </lineage>
</organism>
<evidence type="ECO:0008006" key="3">
    <source>
        <dbReference type="Google" id="ProtNLM"/>
    </source>
</evidence>
<evidence type="ECO:0000256" key="1">
    <source>
        <dbReference type="SAM" id="Phobius"/>
    </source>
</evidence>
<keyword evidence="1" id="KW-0472">Membrane</keyword>